<dbReference type="Proteomes" id="UP000239204">
    <property type="component" value="Unassembled WGS sequence"/>
</dbReference>
<evidence type="ECO:0000313" key="4">
    <source>
        <dbReference type="Proteomes" id="UP000239204"/>
    </source>
</evidence>
<comment type="caution">
    <text evidence="3">The sequence shown here is derived from an EMBL/GenBank/DDBJ whole genome shotgun (WGS) entry which is preliminary data.</text>
</comment>
<dbReference type="AlphaFoldDB" id="A0A2S7AAI7"/>
<protein>
    <submittedName>
        <fullName evidence="3">Histidine phosphatase family protein</fullName>
    </submittedName>
</protein>
<dbReference type="CDD" id="cd07067">
    <property type="entry name" value="HP_PGM_like"/>
    <property type="match status" value="1"/>
</dbReference>
<dbReference type="EMBL" id="MIGY01000003">
    <property type="protein sequence ID" value="PPU06168.1"/>
    <property type="molecule type" value="Genomic_DNA"/>
</dbReference>
<sequence>MDAQGRRVGLAFDGSWESVSSSWVFDPAMTRMSASDSRYLRWVMTEVAPAQLLQELPGALTRAAGTAAGGVIMRSRFAAASRPLPPRNLSRMRILLARHGETPWNAEGRYQGQIDIPLSPVGEGQAAALGARLQSLQITRAVASPLSRAQATARLALGNDRERLLQTDADLQEIAHGEWEGLLASEINDKDPARLRAWRDEPDTVLMPGGESLRQVLDRSWRGLARAAEGLGADDTLLVVAHDAVNRVILCKILGLPLSRLWTFRQAPTTLNLLEGEDVDHLEVVRLNDCAHHTPFFGEAKHRAL</sequence>
<dbReference type="InterPro" id="IPR013078">
    <property type="entry name" value="His_Pase_superF_clade-1"/>
</dbReference>
<reference evidence="3 4" key="1">
    <citation type="submission" date="2016-08" db="EMBL/GenBank/DDBJ databases">
        <title>Evolution of the type three secretion system and type three effector repertoires in Xanthomonas.</title>
        <authorList>
            <person name="Merda D."/>
            <person name="Briand M."/>
            <person name="Bosis E."/>
            <person name="Rousseau C."/>
            <person name="Portier P."/>
            <person name="Jacques M.-A."/>
            <person name="Fischer-Le Saux M."/>
        </authorList>
    </citation>
    <scope>NUCLEOTIDE SEQUENCE [LARGE SCALE GENOMIC DNA]</scope>
    <source>
        <strain evidence="3 4">CFBP 7645</strain>
    </source>
</reference>
<dbReference type="GO" id="GO:0070009">
    <property type="term" value="F:serine-type aminopeptidase activity"/>
    <property type="evidence" value="ECO:0007669"/>
    <property type="project" value="InterPro"/>
</dbReference>
<dbReference type="PROSITE" id="PS00175">
    <property type="entry name" value="PG_MUTASE"/>
    <property type="match status" value="1"/>
</dbReference>
<dbReference type="Gene3D" id="3.40.50.1240">
    <property type="entry name" value="Phosphoglycerate mutase-like"/>
    <property type="match status" value="1"/>
</dbReference>
<dbReference type="PANTHER" id="PTHR48100">
    <property type="entry name" value="BROAD-SPECIFICITY PHOSPHATASE YOR283W-RELATED"/>
    <property type="match status" value="1"/>
</dbReference>
<gene>
    <name evidence="3" type="ORF">XarjCFBP7645_16620</name>
</gene>
<dbReference type="SUPFAM" id="SSF53254">
    <property type="entry name" value="Phosphoglycerate mutase-like"/>
    <property type="match status" value="1"/>
</dbReference>
<organism evidence="3 4">
    <name type="scientific">Xanthomonas arboricola</name>
    <dbReference type="NCBI Taxonomy" id="56448"/>
    <lineage>
        <taxon>Bacteria</taxon>
        <taxon>Pseudomonadati</taxon>
        <taxon>Pseudomonadota</taxon>
        <taxon>Gammaproteobacteria</taxon>
        <taxon>Lysobacterales</taxon>
        <taxon>Lysobacteraceae</taxon>
        <taxon>Xanthomonas</taxon>
    </lineage>
</organism>
<dbReference type="GO" id="GO:0008239">
    <property type="term" value="F:dipeptidyl-peptidase activity"/>
    <property type="evidence" value="ECO:0007669"/>
    <property type="project" value="InterPro"/>
</dbReference>
<feature type="binding site" evidence="2">
    <location>
        <position position="148"/>
    </location>
    <ligand>
        <name>substrate</name>
    </ligand>
</feature>
<dbReference type="InterPro" id="IPR001345">
    <property type="entry name" value="PG/BPGM_mutase_AS"/>
</dbReference>
<feature type="binding site" evidence="2">
    <location>
        <begin position="98"/>
        <end position="105"/>
    </location>
    <ligand>
        <name>substrate</name>
    </ligand>
</feature>
<evidence type="ECO:0000256" key="2">
    <source>
        <dbReference type="PIRSR" id="PIRSR613078-2"/>
    </source>
</evidence>
<feature type="active site" description="Proton donor/acceptor" evidence="1">
    <location>
        <position position="173"/>
    </location>
</feature>
<feature type="active site" description="Tele-phosphohistidine intermediate" evidence="1">
    <location>
        <position position="99"/>
    </location>
</feature>
<dbReference type="Pfam" id="PF10459">
    <property type="entry name" value="Peptidase_S46"/>
    <property type="match status" value="1"/>
</dbReference>
<dbReference type="Pfam" id="PF00300">
    <property type="entry name" value="His_Phos_1"/>
    <property type="match status" value="1"/>
</dbReference>
<dbReference type="PANTHER" id="PTHR48100:SF10">
    <property type="entry name" value="2-CARBOXY-D-ARABINITOL-1-PHOSPHATASE-RELATED"/>
    <property type="match status" value="1"/>
</dbReference>
<dbReference type="InterPro" id="IPR029033">
    <property type="entry name" value="His_PPase_superfam"/>
</dbReference>
<dbReference type="InterPro" id="IPR050275">
    <property type="entry name" value="PGM_Phosphatase"/>
</dbReference>
<dbReference type="InterPro" id="IPR019500">
    <property type="entry name" value="Pep_S46"/>
</dbReference>
<name>A0A2S7AAI7_9XANT</name>
<dbReference type="GO" id="GO:0016791">
    <property type="term" value="F:phosphatase activity"/>
    <property type="evidence" value="ECO:0007669"/>
    <property type="project" value="TreeGrafter"/>
</dbReference>
<dbReference type="SMART" id="SM00855">
    <property type="entry name" value="PGAM"/>
    <property type="match status" value="1"/>
</dbReference>
<evidence type="ECO:0000313" key="3">
    <source>
        <dbReference type="EMBL" id="PPU06168.1"/>
    </source>
</evidence>
<accession>A0A2S7AAI7</accession>
<evidence type="ECO:0000256" key="1">
    <source>
        <dbReference type="PIRSR" id="PIRSR613078-1"/>
    </source>
</evidence>
<proteinExistence type="predicted"/>